<accession>A0A383DQ71</accession>
<sequence>MATSIAITESVTSIEATGTTTSISITDNTTNVTAYNTALPGATPAATISVVPYGTITATELQTALEQLADQSFRQAAAPTGATVSEGDTWYDTDDEDFKVYRETSTGVFEWVPIMLGTPPGDSDIVDAGAF</sequence>
<organism evidence="1">
    <name type="scientific">marine metagenome</name>
    <dbReference type="NCBI Taxonomy" id="408172"/>
    <lineage>
        <taxon>unclassified sequences</taxon>
        <taxon>metagenomes</taxon>
        <taxon>ecological metagenomes</taxon>
    </lineage>
</organism>
<dbReference type="AlphaFoldDB" id="A0A383DQ71"/>
<gene>
    <name evidence="1" type="ORF">METZ01_LOCUS499500</name>
</gene>
<dbReference type="EMBL" id="UINC01219258">
    <property type="protein sequence ID" value="SVE46646.1"/>
    <property type="molecule type" value="Genomic_DNA"/>
</dbReference>
<evidence type="ECO:0000313" key="1">
    <source>
        <dbReference type="EMBL" id="SVE46646.1"/>
    </source>
</evidence>
<name>A0A383DQ71_9ZZZZ</name>
<protein>
    <submittedName>
        <fullName evidence="1">Uncharacterized protein</fullName>
    </submittedName>
</protein>
<proteinExistence type="predicted"/>
<reference evidence="1" key="1">
    <citation type="submission" date="2018-05" db="EMBL/GenBank/DDBJ databases">
        <authorList>
            <person name="Lanie J.A."/>
            <person name="Ng W.-L."/>
            <person name="Kazmierczak K.M."/>
            <person name="Andrzejewski T.M."/>
            <person name="Davidsen T.M."/>
            <person name="Wayne K.J."/>
            <person name="Tettelin H."/>
            <person name="Glass J.I."/>
            <person name="Rusch D."/>
            <person name="Podicherti R."/>
            <person name="Tsui H.-C.T."/>
            <person name="Winkler M.E."/>
        </authorList>
    </citation>
    <scope>NUCLEOTIDE SEQUENCE</scope>
</reference>